<protein>
    <submittedName>
        <fullName evidence="1">Uncharacterized protein</fullName>
    </submittedName>
</protein>
<organism evidence="1 2">
    <name type="scientific">Nosema bombycis (strain CQ1 / CVCC 102059)</name>
    <name type="common">Microsporidian parasite</name>
    <name type="synonym">Pebrine of silkworm</name>
    <dbReference type="NCBI Taxonomy" id="578461"/>
    <lineage>
        <taxon>Eukaryota</taxon>
        <taxon>Fungi</taxon>
        <taxon>Fungi incertae sedis</taxon>
        <taxon>Microsporidia</taxon>
        <taxon>Nosematidae</taxon>
        <taxon>Nosema</taxon>
    </lineage>
</organism>
<accession>R0KUK0</accession>
<sequence length="99" mass="11455">MINNPNPPPIFLMTFSPKNKFILKIYPLHSNQNYCLSILQQTNCPVVCKSCTILFIPAVTCKLKLENSIWTIMCIKCNLKDSYYEPIKEESSSEFEVFL</sequence>
<gene>
    <name evidence="1" type="ORF">NBO_54g0018</name>
</gene>
<proteinExistence type="predicted"/>
<dbReference type="AlphaFoldDB" id="R0KUK0"/>
<dbReference type="EMBL" id="KB908962">
    <property type="protein sequence ID" value="EOB13872.1"/>
    <property type="molecule type" value="Genomic_DNA"/>
</dbReference>
<name>R0KUK0_NOSB1</name>
<dbReference type="HOGENOM" id="CLU_2321020_0_0_1"/>
<evidence type="ECO:0000313" key="2">
    <source>
        <dbReference type="Proteomes" id="UP000016927"/>
    </source>
</evidence>
<reference evidence="1 2" key="1">
    <citation type="journal article" date="2013" name="BMC Genomics">
        <title>Comparative genomics of parasitic silkworm microsporidia reveal an association between genome expansion and host adaptation.</title>
        <authorList>
            <person name="Pan G."/>
            <person name="Xu J."/>
            <person name="Li T."/>
            <person name="Xia Q."/>
            <person name="Liu S.L."/>
            <person name="Zhang G."/>
            <person name="Li S."/>
            <person name="Li C."/>
            <person name="Liu H."/>
            <person name="Yang L."/>
            <person name="Liu T."/>
            <person name="Zhang X."/>
            <person name="Wu Z."/>
            <person name="Fan W."/>
            <person name="Dang X."/>
            <person name="Xiang H."/>
            <person name="Tao M."/>
            <person name="Li Y."/>
            <person name="Hu J."/>
            <person name="Li Z."/>
            <person name="Lin L."/>
            <person name="Luo J."/>
            <person name="Geng L."/>
            <person name="Wang L."/>
            <person name="Long M."/>
            <person name="Wan Y."/>
            <person name="He N."/>
            <person name="Zhang Z."/>
            <person name="Lu C."/>
            <person name="Keeling P.J."/>
            <person name="Wang J."/>
            <person name="Xiang Z."/>
            <person name="Zhou Z."/>
        </authorList>
    </citation>
    <scope>NUCLEOTIDE SEQUENCE [LARGE SCALE GENOMIC DNA]</scope>
    <source>
        <strain evidence="2">CQ1 / CVCC 102059</strain>
    </source>
</reference>
<dbReference type="VEuPathDB" id="MicrosporidiaDB:NBO_54g0018"/>
<keyword evidence="2" id="KW-1185">Reference proteome</keyword>
<evidence type="ECO:0000313" key="1">
    <source>
        <dbReference type="EMBL" id="EOB13872.1"/>
    </source>
</evidence>
<dbReference type="Proteomes" id="UP000016927">
    <property type="component" value="Unassembled WGS sequence"/>
</dbReference>